<dbReference type="EMBL" id="ML738709">
    <property type="protein sequence ID" value="KAE8157904.1"/>
    <property type="molecule type" value="Genomic_DNA"/>
</dbReference>
<dbReference type="AlphaFoldDB" id="A0A5N6UH18"/>
<proteinExistence type="predicted"/>
<evidence type="ECO:0000313" key="1">
    <source>
        <dbReference type="EMBL" id="KAE8157904.1"/>
    </source>
</evidence>
<dbReference type="Proteomes" id="UP000326950">
    <property type="component" value="Unassembled WGS sequence"/>
</dbReference>
<feature type="non-terminal residue" evidence="1">
    <location>
        <position position="55"/>
    </location>
</feature>
<organism evidence="1 2">
    <name type="scientific">Aspergillus tamarii</name>
    <dbReference type="NCBI Taxonomy" id="41984"/>
    <lineage>
        <taxon>Eukaryota</taxon>
        <taxon>Fungi</taxon>
        <taxon>Dikarya</taxon>
        <taxon>Ascomycota</taxon>
        <taxon>Pezizomycotina</taxon>
        <taxon>Eurotiomycetes</taxon>
        <taxon>Eurotiomycetidae</taxon>
        <taxon>Eurotiales</taxon>
        <taxon>Aspergillaceae</taxon>
        <taxon>Aspergillus</taxon>
        <taxon>Aspergillus subgen. Circumdati</taxon>
    </lineage>
</organism>
<sequence>MIMWLVPSRLLFSLVCDSFFLFSSLVFCLFFPFDISPGLFLMVSPYIDIYPYIVY</sequence>
<keyword evidence="2" id="KW-1185">Reference proteome</keyword>
<protein>
    <submittedName>
        <fullName evidence="1">Uncharacterized protein</fullName>
    </submittedName>
</protein>
<reference evidence="1 2" key="1">
    <citation type="submission" date="2019-04" db="EMBL/GenBank/DDBJ databases">
        <title>Friends and foes A comparative genomics study of 23 Aspergillus species from section Flavi.</title>
        <authorList>
            <consortium name="DOE Joint Genome Institute"/>
            <person name="Kjaerbolling I."/>
            <person name="Vesth T."/>
            <person name="Frisvad J.C."/>
            <person name="Nybo J.L."/>
            <person name="Theobald S."/>
            <person name="Kildgaard S."/>
            <person name="Isbrandt T."/>
            <person name="Kuo A."/>
            <person name="Sato A."/>
            <person name="Lyhne E.K."/>
            <person name="Kogle M.E."/>
            <person name="Wiebenga A."/>
            <person name="Kun R.S."/>
            <person name="Lubbers R.J."/>
            <person name="Makela M.R."/>
            <person name="Barry K."/>
            <person name="Chovatia M."/>
            <person name="Clum A."/>
            <person name="Daum C."/>
            <person name="Haridas S."/>
            <person name="He G."/>
            <person name="LaButti K."/>
            <person name="Lipzen A."/>
            <person name="Mondo S."/>
            <person name="Riley R."/>
            <person name="Salamov A."/>
            <person name="Simmons B.A."/>
            <person name="Magnuson J.K."/>
            <person name="Henrissat B."/>
            <person name="Mortensen U.H."/>
            <person name="Larsen T.O."/>
            <person name="Devries R.P."/>
            <person name="Grigoriev I.V."/>
            <person name="Machida M."/>
            <person name="Baker S.E."/>
            <person name="Andersen M.R."/>
        </authorList>
    </citation>
    <scope>NUCLEOTIDE SEQUENCE [LARGE SCALE GENOMIC DNA]</scope>
    <source>
        <strain evidence="1 2">CBS 117626</strain>
    </source>
</reference>
<name>A0A5N6UH18_ASPTM</name>
<evidence type="ECO:0000313" key="2">
    <source>
        <dbReference type="Proteomes" id="UP000326950"/>
    </source>
</evidence>
<gene>
    <name evidence="1" type="ORF">BDV40DRAFT_277019</name>
</gene>
<accession>A0A5N6UH18</accession>